<protein>
    <recommendedName>
        <fullName evidence="5">VanZ family protein</fullName>
    </recommendedName>
</protein>
<keyword evidence="4" id="KW-1185">Reference proteome</keyword>
<dbReference type="Proteomes" id="UP000620104">
    <property type="component" value="Unassembled WGS sequence"/>
</dbReference>
<feature type="transmembrane region" description="Helical" evidence="2">
    <location>
        <begin position="52"/>
        <end position="72"/>
    </location>
</feature>
<dbReference type="PANTHER" id="PTHR28008">
    <property type="entry name" value="DOMAIN PROTEIN, PUTATIVE (AFU_ORTHOLOGUE AFUA_3G10980)-RELATED"/>
    <property type="match status" value="1"/>
</dbReference>
<evidence type="ECO:0008006" key="5">
    <source>
        <dbReference type="Google" id="ProtNLM"/>
    </source>
</evidence>
<name>A0A8H3TXV3_9TREE</name>
<feature type="transmembrane region" description="Helical" evidence="2">
    <location>
        <begin position="21"/>
        <end position="40"/>
    </location>
</feature>
<feature type="transmembrane region" description="Helical" evidence="2">
    <location>
        <begin position="118"/>
        <end position="137"/>
    </location>
</feature>
<proteinExistence type="predicted"/>
<dbReference type="AlphaFoldDB" id="A0A8H3TXV3"/>
<keyword evidence="2" id="KW-0472">Membrane</keyword>
<keyword evidence="2" id="KW-0812">Transmembrane</keyword>
<reference evidence="3" key="1">
    <citation type="submission" date="2020-07" db="EMBL/GenBank/DDBJ databases">
        <title>Draft Genome Sequence of a Deep-Sea Yeast, Naganishia (Cryptococcus) liquefaciens strain N6.</title>
        <authorList>
            <person name="Han Y.W."/>
            <person name="Kajitani R."/>
            <person name="Morimoto H."/>
            <person name="Parhat M."/>
            <person name="Tsubouchi H."/>
            <person name="Bakenova O."/>
            <person name="Ogata M."/>
            <person name="Argunhan B."/>
            <person name="Aoki R."/>
            <person name="Kajiwara S."/>
            <person name="Itoh T."/>
            <person name="Iwasaki H."/>
        </authorList>
    </citation>
    <scope>NUCLEOTIDE SEQUENCE</scope>
    <source>
        <strain evidence="3">N6</strain>
    </source>
</reference>
<dbReference type="OrthoDB" id="63581at2759"/>
<feature type="transmembrane region" description="Helical" evidence="2">
    <location>
        <begin position="84"/>
        <end position="106"/>
    </location>
</feature>
<evidence type="ECO:0000313" key="3">
    <source>
        <dbReference type="EMBL" id="GHJ88911.1"/>
    </source>
</evidence>
<evidence type="ECO:0000256" key="2">
    <source>
        <dbReference type="SAM" id="Phobius"/>
    </source>
</evidence>
<feature type="region of interest" description="Disordered" evidence="1">
    <location>
        <begin position="174"/>
        <end position="193"/>
    </location>
</feature>
<accession>A0A8H3TXV3</accession>
<comment type="caution">
    <text evidence="3">The sequence shown here is derived from an EMBL/GenBank/DDBJ whole genome shotgun (WGS) entry which is preliminary data.</text>
</comment>
<gene>
    <name evidence="3" type="ORF">NliqN6_5313</name>
</gene>
<dbReference type="PANTHER" id="PTHR28008:SF1">
    <property type="entry name" value="DOMAIN PROTEIN, PUTATIVE (AFU_ORTHOLOGUE AFUA_3G10980)-RELATED"/>
    <property type="match status" value="1"/>
</dbReference>
<dbReference type="EMBL" id="BLZA01000032">
    <property type="protein sequence ID" value="GHJ88911.1"/>
    <property type="molecule type" value="Genomic_DNA"/>
</dbReference>
<keyword evidence="2" id="KW-1133">Transmembrane helix</keyword>
<sequence>MHPVLAHTTPLPAATPLRIRPAVLALLAAWSTLLAILGFAPFGSAIPIHDKLLHFIGIGVLTAITYFIIDVPDAARRIWYYRRAPMILTLVLAFLGAGILSEVLQGLLPWKTFQYGDILANILGASLAYALSHACLIRHRRNATLRALYLPVAQERPTTTRAGSMDSVGTWEMEEAAPQSQSGRAVGGGEIGD</sequence>
<organism evidence="3 4">
    <name type="scientific">Naganishia liquefaciens</name>
    <dbReference type="NCBI Taxonomy" id="104408"/>
    <lineage>
        <taxon>Eukaryota</taxon>
        <taxon>Fungi</taxon>
        <taxon>Dikarya</taxon>
        <taxon>Basidiomycota</taxon>
        <taxon>Agaricomycotina</taxon>
        <taxon>Tremellomycetes</taxon>
        <taxon>Filobasidiales</taxon>
        <taxon>Filobasidiaceae</taxon>
        <taxon>Naganishia</taxon>
    </lineage>
</organism>
<evidence type="ECO:0000313" key="4">
    <source>
        <dbReference type="Proteomes" id="UP000620104"/>
    </source>
</evidence>
<evidence type="ECO:0000256" key="1">
    <source>
        <dbReference type="SAM" id="MobiDB-lite"/>
    </source>
</evidence>